<evidence type="ECO:0000256" key="4">
    <source>
        <dbReference type="PROSITE-ProRule" id="PRU00169"/>
    </source>
</evidence>
<dbReference type="InterPro" id="IPR011006">
    <property type="entry name" value="CheY-like_superfamily"/>
</dbReference>
<reference evidence="7 8" key="1">
    <citation type="submission" date="2024-05" db="EMBL/GenBank/DDBJ databases">
        <authorList>
            <person name="Venkateswaran K."/>
        </authorList>
    </citation>
    <scope>NUCLEOTIDE SEQUENCE [LARGE SCALE GENOMIC DNA]</scope>
    <source>
        <strain evidence="7 8">179-C4-2-HS</strain>
    </source>
</reference>
<dbReference type="RefSeq" id="WP_306075191.1">
    <property type="nucleotide sequence ID" value="NZ_JAROBZ020000004.1"/>
</dbReference>
<comment type="caution">
    <text evidence="7">The sequence shown here is derived from an EMBL/GenBank/DDBJ whole genome shotgun (WGS) entry which is preliminary data.</text>
</comment>
<dbReference type="SUPFAM" id="SSF46689">
    <property type="entry name" value="Homeodomain-like"/>
    <property type="match status" value="2"/>
</dbReference>
<dbReference type="SUPFAM" id="SSF52172">
    <property type="entry name" value="CheY-like"/>
    <property type="match status" value="1"/>
</dbReference>
<feature type="domain" description="HTH araC/xylS-type" evidence="5">
    <location>
        <begin position="427"/>
        <end position="525"/>
    </location>
</feature>
<protein>
    <submittedName>
        <fullName evidence="7">Response regulator</fullName>
    </submittedName>
</protein>
<feature type="domain" description="Response regulatory" evidence="6">
    <location>
        <begin position="3"/>
        <end position="120"/>
    </location>
</feature>
<dbReference type="EMBL" id="JAROBZ020000004">
    <property type="protein sequence ID" value="MFB3171008.1"/>
    <property type="molecule type" value="Genomic_DNA"/>
</dbReference>
<evidence type="ECO:0000259" key="6">
    <source>
        <dbReference type="PROSITE" id="PS50110"/>
    </source>
</evidence>
<dbReference type="Proteomes" id="UP001241748">
    <property type="component" value="Unassembled WGS sequence"/>
</dbReference>
<gene>
    <name evidence="7" type="ORF">P5G62_028360</name>
</gene>
<dbReference type="InterPro" id="IPR001789">
    <property type="entry name" value="Sig_transdc_resp-reg_receiver"/>
</dbReference>
<dbReference type="InterPro" id="IPR018062">
    <property type="entry name" value="HTH_AraC-typ_CS"/>
</dbReference>
<dbReference type="PROSITE" id="PS01124">
    <property type="entry name" value="HTH_ARAC_FAMILY_2"/>
    <property type="match status" value="1"/>
</dbReference>
<keyword evidence="8" id="KW-1185">Reference proteome</keyword>
<dbReference type="Gene3D" id="3.40.50.2300">
    <property type="match status" value="1"/>
</dbReference>
<dbReference type="SMART" id="SM00448">
    <property type="entry name" value="REC"/>
    <property type="match status" value="1"/>
</dbReference>
<dbReference type="PANTHER" id="PTHR43280">
    <property type="entry name" value="ARAC-FAMILY TRANSCRIPTIONAL REGULATOR"/>
    <property type="match status" value="1"/>
</dbReference>
<keyword evidence="4" id="KW-0597">Phosphoprotein</keyword>
<evidence type="ECO:0000256" key="3">
    <source>
        <dbReference type="ARBA" id="ARBA00023163"/>
    </source>
</evidence>
<dbReference type="PROSITE" id="PS50110">
    <property type="entry name" value="RESPONSE_REGULATORY"/>
    <property type="match status" value="1"/>
</dbReference>
<evidence type="ECO:0000313" key="8">
    <source>
        <dbReference type="Proteomes" id="UP001241748"/>
    </source>
</evidence>
<name>A0ABV4Z3Y5_9BACI</name>
<organism evidence="7 8">
    <name type="scientific">Neobacillus driksii</name>
    <dbReference type="NCBI Taxonomy" id="3035913"/>
    <lineage>
        <taxon>Bacteria</taxon>
        <taxon>Bacillati</taxon>
        <taxon>Bacillota</taxon>
        <taxon>Bacilli</taxon>
        <taxon>Bacillales</taxon>
        <taxon>Bacillaceae</taxon>
        <taxon>Neobacillus</taxon>
    </lineage>
</organism>
<evidence type="ECO:0000259" key="5">
    <source>
        <dbReference type="PROSITE" id="PS01124"/>
    </source>
</evidence>
<dbReference type="InterPro" id="IPR018060">
    <property type="entry name" value="HTH_AraC"/>
</dbReference>
<evidence type="ECO:0000256" key="1">
    <source>
        <dbReference type="ARBA" id="ARBA00023015"/>
    </source>
</evidence>
<accession>A0ABV4Z3Y5</accession>
<dbReference type="Pfam" id="PF12833">
    <property type="entry name" value="HTH_18"/>
    <property type="match status" value="1"/>
</dbReference>
<evidence type="ECO:0000313" key="7">
    <source>
        <dbReference type="EMBL" id="MFB3171008.1"/>
    </source>
</evidence>
<dbReference type="PANTHER" id="PTHR43280:SF2">
    <property type="entry name" value="HTH-TYPE TRANSCRIPTIONAL REGULATOR EXSA"/>
    <property type="match status" value="1"/>
</dbReference>
<keyword evidence="1" id="KW-0805">Transcription regulation</keyword>
<evidence type="ECO:0000256" key="2">
    <source>
        <dbReference type="ARBA" id="ARBA00023125"/>
    </source>
</evidence>
<feature type="modified residue" description="4-aspartylphosphate" evidence="4">
    <location>
        <position position="55"/>
    </location>
</feature>
<dbReference type="InterPro" id="IPR020449">
    <property type="entry name" value="Tscrpt_reg_AraC-type_HTH"/>
</dbReference>
<keyword evidence="2" id="KW-0238">DNA-binding</keyword>
<keyword evidence="3" id="KW-0804">Transcription</keyword>
<proteinExistence type="predicted"/>
<dbReference type="Gene3D" id="1.10.10.60">
    <property type="entry name" value="Homeodomain-like"/>
    <property type="match status" value="2"/>
</dbReference>
<dbReference type="Pfam" id="PF00072">
    <property type="entry name" value="Response_reg"/>
    <property type="match status" value="1"/>
</dbReference>
<dbReference type="PROSITE" id="PS00041">
    <property type="entry name" value="HTH_ARAC_FAMILY_1"/>
    <property type="match status" value="1"/>
</dbReference>
<dbReference type="PRINTS" id="PR00032">
    <property type="entry name" value="HTHARAC"/>
</dbReference>
<sequence>MINIMLVDDDVPMIKYLRQLINWEELGLNVVGTSYSSIKALEMFKQFKPDLVITDIGLPQMNGIELASELKQIKSDVRMIFLTCHEDFHYAQKAIQLNADSYLIKDELTKDQLEESLKDSINKIKETSVSLEGLSYREILNRNIEILKHSLFDRLIKRDEPEMLIQFAKKLDINWQYPSFILGTGHISLSTFMEKYSYQDLSILKYGFYNISCDVAKKYHGITFFNEEESIVFVYNYRQNIKFDHHQYIQSLLIEIQEKICELLGLEISFIYGRQSFDIKNIGFVFQHMIHNRYQFFYHTEHILNWDKETKQSAFWPISRLLDKEMNELVIAVKEKDSKSVKEILTVITQTAAEKNLDPEELKKVMARRIRLIELQYIETGNEEFYSFLEECSRLSDVVKLVENKLTQLIQWNGKMDGASRREPKLQEIDQYIVQNLSENVTSTDVAAHLYMNPSYFSRYFKRLTGENFTDYVHRFKIGVAIKILEQTGESVEEVAIKCGYSDRTYFSKVFKKYTKMTPREYRSKVGY</sequence>
<dbReference type="SMART" id="SM00342">
    <property type="entry name" value="HTH_ARAC"/>
    <property type="match status" value="1"/>
</dbReference>
<dbReference type="CDD" id="cd17536">
    <property type="entry name" value="REC_YesN-like"/>
    <property type="match status" value="1"/>
</dbReference>
<dbReference type="InterPro" id="IPR009057">
    <property type="entry name" value="Homeodomain-like_sf"/>
</dbReference>